<protein>
    <submittedName>
        <fullName evidence="8">YitT family protein</fullName>
    </submittedName>
</protein>
<keyword evidence="5 6" id="KW-0472">Membrane</keyword>
<evidence type="ECO:0000256" key="1">
    <source>
        <dbReference type="ARBA" id="ARBA00004651"/>
    </source>
</evidence>
<dbReference type="Pfam" id="PF02588">
    <property type="entry name" value="YitT_membrane"/>
    <property type="match status" value="1"/>
</dbReference>
<dbReference type="EMBL" id="JBHUCX010000020">
    <property type="protein sequence ID" value="MFD1674411.1"/>
    <property type="molecule type" value="Genomic_DNA"/>
</dbReference>
<evidence type="ECO:0000256" key="6">
    <source>
        <dbReference type="SAM" id="Phobius"/>
    </source>
</evidence>
<accession>A0ABW4JDD4</accession>
<keyword evidence="3 6" id="KW-0812">Transmembrane</keyword>
<dbReference type="InterPro" id="IPR015867">
    <property type="entry name" value="N-reg_PII/ATP_PRibTrfase_C"/>
</dbReference>
<evidence type="ECO:0000256" key="4">
    <source>
        <dbReference type="ARBA" id="ARBA00022989"/>
    </source>
</evidence>
<evidence type="ECO:0000256" key="3">
    <source>
        <dbReference type="ARBA" id="ARBA00022692"/>
    </source>
</evidence>
<dbReference type="PIRSF" id="PIRSF006483">
    <property type="entry name" value="Membrane_protein_YitT"/>
    <property type="match status" value="1"/>
</dbReference>
<keyword evidence="4 6" id="KW-1133">Transmembrane helix</keyword>
<organism evidence="8 9">
    <name type="scientific">Alicyclobacillus fodiniaquatilis</name>
    <dbReference type="NCBI Taxonomy" id="1661150"/>
    <lineage>
        <taxon>Bacteria</taxon>
        <taxon>Bacillati</taxon>
        <taxon>Bacillota</taxon>
        <taxon>Bacilli</taxon>
        <taxon>Bacillales</taxon>
        <taxon>Alicyclobacillaceae</taxon>
        <taxon>Alicyclobacillus</taxon>
    </lineage>
</organism>
<feature type="transmembrane region" description="Helical" evidence="6">
    <location>
        <begin position="7"/>
        <end position="27"/>
    </location>
</feature>
<evidence type="ECO:0000256" key="5">
    <source>
        <dbReference type="ARBA" id="ARBA00023136"/>
    </source>
</evidence>
<evidence type="ECO:0000259" key="7">
    <source>
        <dbReference type="Pfam" id="PF10035"/>
    </source>
</evidence>
<dbReference type="PANTHER" id="PTHR33545:SF10">
    <property type="entry name" value="UPF0750 MEMBRANE PROTEIN YPJC"/>
    <property type="match status" value="1"/>
</dbReference>
<dbReference type="Gene3D" id="3.30.70.120">
    <property type="match status" value="1"/>
</dbReference>
<evidence type="ECO:0000256" key="2">
    <source>
        <dbReference type="ARBA" id="ARBA00022475"/>
    </source>
</evidence>
<dbReference type="InterPro" id="IPR003740">
    <property type="entry name" value="YitT"/>
</dbReference>
<keyword evidence="9" id="KW-1185">Reference proteome</keyword>
<dbReference type="RefSeq" id="WP_377942281.1">
    <property type="nucleotide sequence ID" value="NZ_JBHUCX010000020.1"/>
</dbReference>
<dbReference type="Pfam" id="PF10035">
    <property type="entry name" value="DUF2179"/>
    <property type="match status" value="1"/>
</dbReference>
<comment type="subcellular location">
    <subcellularLocation>
        <location evidence="1">Cell membrane</location>
        <topology evidence="1">Multi-pass membrane protein</topology>
    </subcellularLocation>
</comment>
<sequence>MFRQPMQWFMIVIGSLIYSIGLNGFLIANHLAEGSFVGISVLLLYEFHLPVGLTFLVLNIPLLIVAWRMFGKEFVFKTALGVVGVSVFSELTKFIQIPTHDQLLAALYAGVVTGIGLGLIFRTGGTTGGADIIARILRHRRGMGMGKTLFFIDVIVICLVIIVVGREVAMYSLVALFVSSRVIDFVIEGAQSGKAISIISEKHMDIVTAIHEQLDRGTTLLQATGGYTGQTRQVIHCVVSREEVVRVQRIIHEVDPQAFVTISDVHEIAGEGFTFDDVVTPRRKGVLRKSR</sequence>
<dbReference type="CDD" id="cd16380">
    <property type="entry name" value="YitT_C"/>
    <property type="match status" value="1"/>
</dbReference>
<dbReference type="InterPro" id="IPR051461">
    <property type="entry name" value="UPF0750_membrane"/>
</dbReference>
<name>A0ABW4JDD4_9BACL</name>
<evidence type="ECO:0000313" key="8">
    <source>
        <dbReference type="EMBL" id="MFD1674411.1"/>
    </source>
</evidence>
<feature type="domain" description="DUF2179" evidence="7">
    <location>
        <begin position="216"/>
        <end position="270"/>
    </location>
</feature>
<reference evidence="9" key="1">
    <citation type="journal article" date="2019" name="Int. J. Syst. Evol. Microbiol.">
        <title>The Global Catalogue of Microorganisms (GCM) 10K type strain sequencing project: providing services to taxonomists for standard genome sequencing and annotation.</title>
        <authorList>
            <consortium name="The Broad Institute Genomics Platform"/>
            <consortium name="The Broad Institute Genome Sequencing Center for Infectious Disease"/>
            <person name="Wu L."/>
            <person name="Ma J."/>
        </authorList>
    </citation>
    <scope>NUCLEOTIDE SEQUENCE [LARGE SCALE GENOMIC DNA]</scope>
    <source>
        <strain evidence="9">CGMCC 1.12286</strain>
    </source>
</reference>
<dbReference type="InterPro" id="IPR019264">
    <property type="entry name" value="DUF2179"/>
</dbReference>
<proteinExistence type="predicted"/>
<dbReference type="Proteomes" id="UP001597079">
    <property type="component" value="Unassembled WGS sequence"/>
</dbReference>
<feature type="transmembrane region" description="Helical" evidence="6">
    <location>
        <begin position="47"/>
        <end position="67"/>
    </location>
</feature>
<dbReference type="PANTHER" id="PTHR33545">
    <property type="entry name" value="UPF0750 MEMBRANE PROTEIN YITT-RELATED"/>
    <property type="match status" value="1"/>
</dbReference>
<gene>
    <name evidence="8" type="ORF">ACFSB2_06790</name>
</gene>
<keyword evidence="2" id="KW-1003">Cell membrane</keyword>
<feature type="transmembrane region" description="Helical" evidence="6">
    <location>
        <begin position="74"/>
        <end position="91"/>
    </location>
</feature>
<feature type="transmembrane region" description="Helical" evidence="6">
    <location>
        <begin position="103"/>
        <end position="121"/>
    </location>
</feature>
<feature type="transmembrane region" description="Helical" evidence="6">
    <location>
        <begin position="142"/>
        <end position="162"/>
    </location>
</feature>
<evidence type="ECO:0000313" key="9">
    <source>
        <dbReference type="Proteomes" id="UP001597079"/>
    </source>
</evidence>
<comment type="caution">
    <text evidence="8">The sequence shown here is derived from an EMBL/GenBank/DDBJ whole genome shotgun (WGS) entry which is preliminary data.</text>
</comment>